<evidence type="ECO:0000313" key="3">
    <source>
        <dbReference type="EMBL" id="TPG11128.1"/>
    </source>
</evidence>
<evidence type="ECO:0000256" key="1">
    <source>
        <dbReference type="ARBA" id="ARBA00008791"/>
    </source>
</evidence>
<dbReference type="PRINTS" id="PR01438">
    <property type="entry name" value="UNVRSLSTRESS"/>
</dbReference>
<feature type="domain" description="UspA" evidence="2">
    <location>
        <begin position="1"/>
        <end position="145"/>
    </location>
</feature>
<keyword evidence="4" id="KW-1185">Reference proteome</keyword>
<dbReference type="PANTHER" id="PTHR46268">
    <property type="entry name" value="STRESS RESPONSE PROTEIN NHAX"/>
    <property type="match status" value="1"/>
</dbReference>
<sequence length="145" mass="15490">MFKHILLPVDGSELSLHAVDLGIALAASLGARIHALHVLPPFPAVTYFAAIAQANETMYIERAVASAERVLAEVQRRAEDAGVACVGSHEIDSRPECAIAAAVSKYHCDVIVMATHGWRGIEKLLLGSVTQKTLLLADVPVLVCR</sequence>
<dbReference type="InterPro" id="IPR014729">
    <property type="entry name" value="Rossmann-like_a/b/a_fold"/>
</dbReference>
<dbReference type="InterPro" id="IPR006015">
    <property type="entry name" value="Universal_stress_UspA"/>
</dbReference>
<accession>A0A502CDS0</accession>
<dbReference type="EMBL" id="RCZO01000001">
    <property type="protein sequence ID" value="TPG11128.1"/>
    <property type="molecule type" value="Genomic_DNA"/>
</dbReference>
<dbReference type="Pfam" id="PF00582">
    <property type="entry name" value="Usp"/>
    <property type="match status" value="1"/>
</dbReference>
<gene>
    <name evidence="3" type="ORF">EAH88_00810</name>
</gene>
<dbReference type="RefSeq" id="WP_140648338.1">
    <property type="nucleotide sequence ID" value="NZ_RCZB01000002.1"/>
</dbReference>
<dbReference type="Proteomes" id="UP000319486">
    <property type="component" value="Unassembled WGS sequence"/>
</dbReference>
<evidence type="ECO:0000259" key="2">
    <source>
        <dbReference type="Pfam" id="PF00582"/>
    </source>
</evidence>
<dbReference type="AlphaFoldDB" id="A0A502CDS0"/>
<dbReference type="Gene3D" id="3.40.50.620">
    <property type="entry name" value="HUPs"/>
    <property type="match status" value="1"/>
</dbReference>
<organism evidence="3 4">
    <name type="scientific">Rhodanobacter glycinis</name>
    <dbReference type="NCBI Taxonomy" id="582702"/>
    <lineage>
        <taxon>Bacteria</taxon>
        <taxon>Pseudomonadati</taxon>
        <taxon>Pseudomonadota</taxon>
        <taxon>Gammaproteobacteria</taxon>
        <taxon>Lysobacterales</taxon>
        <taxon>Rhodanobacteraceae</taxon>
        <taxon>Rhodanobacter</taxon>
    </lineage>
</organism>
<dbReference type="PANTHER" id="PTHR46268:SF6">
    <property type="entry name" value="UNIVERSAL STRESS PROTEIN UP12"/>
    <property type="match status" value="1"/>
</dbReference>
<dbReference type="SUPFAM" id="SSF52402">
    <property type="entry name" value="Adenine nucleotide alpha hydrolases-like"/>
    <property type="match status" value="1"/>
</dbReference>
<dbReference type="OrthoDB" id="9792500at2"/>
<comment type="similarity">
    <text evidence="1">Belongs to the universal stress protein A family.</text>
</comment>
<dbReference type="InterPro" id="IPR006016">
    <property type="entry name" value="UspA"/>
</dbReference>
<name>A0A502CDS0_9GAMM</name>
<protein>
    <submittedName>
        <fullName evidence="3">Universal stress protein</fullName>
    </submittedName>
</protein>
<proteinExistence type="inferred from homology"/>
<evidence type="ECO:0000313" key="4">
    <source>
        <dbReference type="Proteomes" id="UP000319486"/>
    </source>
</evidence>
<comment type="caution">
    <text evidence="3">The sequence shown here is derived from an EMBL/GenBank/DDBJ whole genome shotgun (WGS) entry which is preliminary data.</text>
</comment>
<reference evidence="3 4" key="1">
    <citation type="journal article" date="2019" name="Environ. Microbiol.">
        <title>Species interactions and distinct microbial communities in high Arctic permafrost affected cryosols are associated with the CH4 and CO2 gas fluxes.</title>
        <authorList>
            <person name="Altshuler I."/>
            <person name="Hamel J."/>
            <person name="Turney S."/>
            <person name="Magnuson E."/>
            <person name="Levesque R."/>
            <person name="Greer C."/>
            <person name="Whyte L.G."/>
        </authorList>
    </citation>
    <scope>NUCLEOTIDE SEQUENCE [LARGE SCALE GENOMIC DNA]</scope>
    <source>
        <strain evidence="3 4">S13Y</strain>
    </source>
</reference>
<dbReference type="CDD" id="cd00293">
    <property type="entry name" value="USP-like"/>
    <property type="match status" value="1"/>
</dbReference>